<dbReference type="NCBIfam" id="TIGR01451">
    <property type="entry name" value="B_ant_repeat"/>
    <property type="match status" value="4"/>
</dbReference>
<dbReference type="GO" id="GO:0017057">
    <property type="term" value="F:6-phosphogluconolactonase activity"/>
    <property type="evidence" value="ECO:0007669"/>
    <property type="project" value="TreeGrafter"/>
</dbReference>
<dbReference type="InterPro" id="IPR011045">
    <property type="entry name" value="N2O_reductase_N"/>
</dbReference>
<dbReference type="SUPFAM" id="SSF63825">
    <property type="entry name" value="YWTD domain"/>
    <property type="match status" value="1"/>
</dbReference>
<evidence type="ECO:0000256" key="3">
    <source>
        <dbReference type="SAM" id="MobiDB-lite"/>
    </source>
</evidence>
<feature type="domain" description="DUF11" evidence="4">
    <location>
        <begin position="912"/>
        <end position="962"/>
    </location>
</feature>
<dbReference type="Pfam" id="PF10282">
    <property type="entry name" value="Lactonase"/>
    <property type="match status" value="5"/>
</dbReference>
<comment type="caution">
    <text evidence="5">The sequence shown here is derived from an EMBL/GenBank/DDBJ whole genome shotgun (WGS) entry which is preliminary data.</text>
</comment>
<dbReference type="SUPFAM" id="SSF101898">
    <property type="entry name" value="NHL repeat"/>
    <property type="match status" value="1"/>
</dbReference>
<dbReference type="PANTHER" id="PTHR30344">
    <property type="entry name" value="6-PHOSPHOGLUCONOLACTONASE-RELATED"/>
    <property type="match status" value="1"/>
</dbReference>
<dbReference type="InterPro" id="IPR013783">
    <property type="entry name" value="Ig-like_fold"/>
</dbReference>
<dbReference type="Gene3D" id="2.60.40.10">
    <property type="entry name" value="Immunoglobulins"/>
    <property type="match status" value="1"/>
</dbReference>
<dbReference type="EMBL" id="JBBDHC010000010">
    <property type="protein sequence ID" value="MEJ1249692.1"/>
    <property type="molecule type" value="Genomic_DNA"/>
</dbReference>
<feature type="domain" description="DUF11" evidence="4">
    <location>
        <begin position="3924"/>
        <end position="4042"/>
    </location>
</feature>
<keyword evidence="2" id="KW-0119">Carbohydrate metabolism</keyword>
<evidence type="ECO:0000313" key="6">
    <source>
        <dbReference type="Proteomes" id="UP001364472"/>
    </source>
</evidence>
<reference evidence="5 6" key="1">
    <citation type="journal article" date="2016" name="Antonie Van Leeuwenhoek">
        <title>Denitratimonas tolerans gen. nov., sp. nov., a denitrifying bacterium isolated from a bioreactor for tannery wastewater treatment.</title>
        <authorList>
            <person name="Han S.I."/>
            <person name="Kim J.O."/>
            <person name="Lee Y.R."/>
            <person name="Ekpeghere K.I."/>
            <person name="Koh S.C."/>
            <person name="Whang K.S."/>
        </authorList>
    </citation>
    <scope>NUCLEOTIDE SEQUENCE [LARGE SCALE GENOMIC DNA]</scope>
    <source>
        <strain evidence="5 6">KACC 17565</strain>
    </source>
</reference>
<name>A0AAW9R629_9GAMM</name>
<dbReference type="PANTHER" id="PTHR30344:SF1">
    <property type="entry name" value="6-PHOSPHOGLUCONOLACTONASE"/>
    <property type="match status" value="1"/>
</dbReference>
<dbReference type="InterPro" id="IPR015943">
    <property type="entry name" value="WD40/YVTN_repeat-like_dom_sf"/>
</dbReference>
<dbReference type="Pfam" id="PF01345">
    <property type="entry name" value="DUF11"/>
    <property type="match status" value="4"/>
</dbReference>
<proteinExistence type="inferred from homology"/>
<dbReference type="Gene3D" id="2.130.10.10">
    <property type="entry name" value="YVTN repeat-like/Quinoprotein amine dehydrogenase"/>
    <property type="match status" value="15"/>
</dbReference>
<evidence type="ECO:0000259" key="4">
    <source>
        <dbReference type="Pfam" id="PF01345"/>
    </source>
</evidence>
<dbReference type="RefSeq" id="WP_337335407.1">
    <property type="nucleotide sequence ID" value="NZ_JBBDHC010000010.1"/>
</dbReference>
<sequence length="4496" mass="452591">MSLSAVPSSSSYVPSQTETLTFTFANAVGADAASGAALSLALPTGVSLESATCNASTGSSCGTTSGLPSGGSIAAGGSLEVVATLKFDLAASGSKQVDATGSSTATGATSVSASATFTRTPATDLAVSAAAVATTLPVNNCPAEAATYTPGCKAEYQVVYENSGPDDADGAKISLARSESASGALTWSCAANDNAKATCPASSGSGAFSNTTVTKFRTGGTLTYTVIVQHAVGDTYPDVGVTGGIALPATPAGMVDLGPGNDSATSNTAATPRPRRASANLAVTTTANTIASPATHCPGEATLYTPGCAASYTVEVSNNGPDAANGASFTLKRSEAAAADFSWTCTASGSAACPAASGTTPLDAVSIASFPSGGKLTYQVTVPHASSELDASVGLSASIAAPTAGTSPPVDINLGNNAAAASRTIDRRAALRVEKRATQNGLTITSVSKNVAFDYEITVYNDGPSDIGNAATGTGTPPVGGPGALLADAFSPALRGVATSLCEQGTGEIPCWSLCPSTLGWFPQEGEPVAGTGPAGCPVELVKDNGSAISQSFALRAGTGSRLLTRVVVPSDSTITSVDNTATVAVQTCDTPPAGCQAVQEVGLATDRTDTATVALTEASLATIQAENVGAASAVPGTLRSYKITVKNTAFENLPSVAVSGQYPMASGGSLAGFIPGTVYYQCRASGGACCNVGGACGTNADTPAAYGDQLAATAMLPAGTNAQVVYTVTGMLDPRGTEADTLGLDASAAWGTRTATSHVDTALAPVRNLTIHKRLVGRQDAGGVATLSYEITATNNGPSHAPQVGLTDPASPTTDFDFTAATWNCAAIPAPAPAIAPEDTKCIAAPGTGTGAIAPGSLALDLMPGGRAVVALSVPVSTSAGAQVTNTARLTLGGITKESSVTTTLQTTYTLNVEKDDGTDFAHPGDDHTYAISVANEGPHDAYDVQVSDVMPSALQNVQWTCAATSPVPGDLTEYLGQDSSDPLMVSPGGRPGSALALSADGRHVYAIGRNADNVASIYTYARQATPGLGYGSIARDPIDIEVDGVDDLSDTGSVVAGMANPIDLALRPDGAVLYVLSAGAGGGSIAVFHRVTSPVDPEHGRLSFAGSVATGIDTPRRLVVSPTRIYVSGSHGGSQHRIEAYRPDSSNQLPIAVPAAGADAPVNAGPMAINAAGTRLFVASTTTSAVARYAIATSGANAGALSADGSPLGAAVAGLVGINDMVLAGNGRDLYVHAGSGAAGRIGYVKSEAVGMSVGLIPVLDATGTGLLGNPLSLALSPDGEHLIGVNKGSDAMFSVRRNPVSGGLAVDGAGILQFQDVLRRTAVPGAIEARGLDMPAAVAVTHDNRHVIVASASETGTVGPIVVFARRAPPPQLGFIERDAQGEGAIDALTGPSDLAIRDGDVYVLSQVDSSISLFKRRPALIGTDEDGRHLEFNAVWRNQQGGVSGMQRPDRILISADGLSVFVTSLDGDSLTVFRRDAGTGLLTFATSFTRTSGSGHPGLLGAYGMAMDPDAGYLYVAGSYEASIAIFQYQPTAPDRLSYVGSVAGGQNGVTGMSGIRDLVVAGRNGQYQLLGVAATANTVVVFDQVAGGQLAFVHALGLGANQRPMALALSPSINDSDNTHVYVAAQNSSSLHILQRVLDTSSPQAGRVRLIGTLKAGVDAPALMTGPRDVAVSANGKRLYVAAEFGSSLVAFDRYDNSGSALYGQLVVSEVRTQDVDAVDGIRSPYAVVVSGDSRNVYMAGFGSDAVASFSVGTGSSCSASGAGDINDVVTIRAGGAVVYTVNSKIRPDATGTLVNLAEASGTGSTDFDADSTTLLTSARLELTKTNNQAAVIPGTEVTYDLTIRNTGPGNVAGLGDPSLANVEDLFGCTSVGGGFDCSASPFVPGSISWTCAASGSGALDFLSAYTDGVGGVEGLAGVGSLAIIPRGDSADPQAVRASFLVGASVDDDALVFFQRDAQTGALTYHSRIDHTAGVPLEGARAVAVGGGGRLLFVVSRRSDSLNVFSLSGSDTESLIVTHRAAMKNPALPGLDQALHLAVLAADGDGDGTPDTDHVYVAGANDHAVAAFVYSRATGNLSHLGSLVNGQGGVEGLADVEYLVASPDGAHVYAISGSTGSATLLLRNRTSGSPDFGKLAFGARFSGSILGVAMNGASSAAFDAAGKRLYLTAADANRVVVLNRVDDPGAGNFGTLTLASSLGQGEQGARGLLNPRRSQLSGDGQHLYVTSQAGATLAWFSVHPQTGALTYLGIRSNNSGGVAGLGGATGLVLDPQFDQVYVAGTLDRAIAHFQRQSDSWCPASGTGPLGPSVTYPGGVPVNIAAGGRVVFHLTARVASGLVGNLTNLATVKWESASCSGGQGTALGGCNLSAQDTDVPSNLADLGITKDDGLAEFDGLAGAVALAADENNVYVAAPSDNAIGTFLRQAGASGNVGLRQIGAVRSGSAGISGISGVRDIVASADGLHLYAASPVDNAVASFARDAGDGRLTQIDIDRNGLLGVTGLSGARALALSPDGEHVYVASAFSNAVAVFRRQSDPAAADAGTLAFAGVVQAGIGGVSGIESPRALEVSGDGEHLYVVGDSGSLVAFKRNTIAGSANFGLLTQMNPTYQNGTGAIVGMDGLRSLALSADGTVLWVLGSEAGTLVRFLRNPADGRLEFAPHPGASSVFQAPELVGATRLRLGADGNLYVAATAFDGIVVLSLDTDGVPALAAVVRNGDIPADPALPRVDGLGGTADVAYVNDGQGWLYAAGGGDSALAAFAQAGATPDYLGALFDGLGGVAPGDQVTYTIEVTNHGPSSVSRARVADQFPPEFQQVSWTCVGYAGGNCAPSGQGNIDLEVNLPAGGQVRFLATGTVRAKATGRLANTATVEAIGVLDSNQSNNSATDSDTVLSPAVDLSIQADDNGCDLGDPGCTEVTQATPGGSIAYRVVAANAGPTYAAGAILDDSLPAALYDVAWVCTPTPQAGLLAEVSTAAPDNDVAYTAVAVDALGLHVYAVGRVDEGSGPRDTVAVFVRDPLTGALSWLHAYIDGVAGTAPDGSAEPMVRGITGAVDIVISPDGRFVYVAGRDADAIAVFSRDAATGLLTWLSKVQDGELGVDGIGGISTLALAPDGRHLYAGGAAEQALAGFALDAGSGALVQIALLRQGQGGVNGLNGISDLAFGPEGAVLFATATTNRSITAFRRAVANGALSYAVGIEDGQVGVGASLLAPSAVAVDGDQVFVADALGDAVNRLRFVDGASPTFELDEVIALDTDGANGTQQPVALAYAADQARLYVASAASSQLHLYSLLDTQAERLASYTTALSVAMNQPSAMVLAPESRQLYLASSADGVVATLAREHGSRCPLSGVGGLAGTRVDVARNGSVRFDLTARVFANASGPLTYAVGIDPRVLAHESNPVDNRASDTDQLVPAPDLETVKERLTAAADVVAGLPVNYRITSVNHGVSDALGAWIEDDLPLFPAEPAGLVPDSGAWSCAANLPLADAGGIASSLDPRVADLSALAATPDGRRWFGVSQSGSALVDVALDAAGDIASLTRYVDGDSAGAGTIAGLAGASHLAVSPDGAHLYVTGAGSNSLLAFRITATGLEFLHKLTSGTDGVTGLIGARFVTLSRDGRFVYTAAVPSSAANSAIALFRRDTDTGTLGFVERIQDGLGTFQPDSNVIRGVKRLHLSDDGHHLYALATVSQALSRFEIDANTGVLRYLGVQRGTGSGALPALAGVRDMVSTPADGQLYVLGNAGISAFSRALNGSLTPGDTWAVPDPAAARALAIDTWGSRLYLADAQGVVQLYARRWSDGALEARFVLPAASAVDATALLHVPALGQLLLAQPGVDGGLARIDEQPISRCLAASGGDAGLPVGIDLGVGGSSELDYGATVHPSARGNLVNVARAVPGSGSDPNAANNDGSDQAQINVISDISIAKTGPAGAIAGEIAEYVITVENLGPSDALGVHIVDPLEASRFAGATWTCAATGGSICTAPSGSGTSLDAQADVMVGGSVTVTLRARVHPRWVGPLLNSAYVQPEPGSVDPTPGDQVAVPVTTQVLRRPNLSITKTNGVSSSMAGLPLGYTITVSNVGPSDAPNALVQDILPAVLVGATWTCTPTLGTGSCQSVGEGSINDTVDIPVGESLVYQVSATLVSSATGMLVNTASVQVLGDALDPDTSDNAATDTDTIQTSADLAVTAHAPDAYDPGSPVAMEHRVEIANGGPSDAGQTVAAYSFSHPIQAVGSGCSQVTPVRVDCSFASIPAGTVATASLALTQLPAVGSTLTSTVQVASQTGDPAPANNTDSTSTLMFTGVDLAVSIDDGRIGLAPADTSVYVIRVRNDGSVDAIDARVESPLAAELIDAAWQCAASGGATCGTASGVGGIDELVDVPAGAVVTFTLTATVDPAINVMVHETIVQSVQATADPAQVEVSTQNNFASDTNEVFKVIFKDGFEDSNRPYSGADAAPLRWLVPWFLRSTPDAARSSSPEPASVRRALYDGEGAA</sequence>
<gene>
    <name evidence="5" type="ORF">WB794_08420</name>
</gene>
<keyword evidence="6" id="KW-1185">Reference proteome</keyword>
<evidence type="ECO:0000313" key="5">
    <source>
        <dbReference type="EMBL" id="MEJ1249692.1"/>
    </source>
</evidence>
<feature type="region of interest" description="Disordered" evidence="3">
    <location>
        <begin position="4472"/>
        <end position="4496"/>
    </location>
</feature>
<keyword evidence="2" id="KW-0313">Glucose metabolism</keyword>
<accession>A0AAW9R629</accession>
<dbReference type="InterPro" id="IPR019405">
    <property type="entry name" value="Lactonase_7-beta_prop"/>
</dbReference>
<feature type="domain" description="DUF11" evidence="4">
    <location>
        <begin position="4057"/>
        <end position="4177"/>
    </location>
</feature>
<dbReference type="SUPFAM" id="SSF50974">
    <property type="entry name" value="Nitrous oxide reductase, N-terminal domain"/>
    <property type="match status" value="1"/>
</dbReference>
<protein>
    <submittedName>
        <fullName evidence="5">Beta-propeller fold lactonase family protein</fullName>
    </submittedName>
</protein>
<dbReference type="SUPFAM" id="SSF75011">
    <property type="entry name" value="3-carboxy-cis,cis-mucoante lactonizing enzyme"/>
    <property type="match status" value="5"/>
</dbReference>
<evidence type="ECO:0000256" key="1">
    <source>
        <dbReference type="ARBA" id="ARBA00005564"/>
    </source>
</evidence>
<comment type="similarity">
    <text evidence="1">Belongs to the cycloisomerase 2 family.</text>
</comment>
<dbReference type="InterPro" id="IPR001434">
    <property type="entry name" value="OmcB-like_DUF11"/>
</dbReference>
<dbReference type="GO" id="GO:0006006">
    <property type="term" value="P:glucose metabolic process"/>
    <property type="evidence" value="ECO:0007669"/>
    <property type="project" value="UniProtKB-KW"/>
</dbReference>
<dbReference type="Proteomes" id="UP001364472">
    <property type="component" value="Unassembled WGS sequence"/>
</dbReference>
<evidence type="ECO:0000256" key="2">
    <source>
        <dbReference type="ARBA" id="ARBA00022526"/>
    </source>
</evidence>
<dbReference type="InterPro" id="IPR050282">
    <property type="entry name" value="Cycloisomerase_2"/>
</dbReference>
<organism evidence="5 6">
    <name type="scientific">Denitratimonas tolerans</name>
    <dbReference type="NCBI Taxonomy" id="1338420"/>
    <lineage>
        <taxon>Bacteria</taxon>
        <taxon>Pseudomonadati</taxon>
        <taxon>Pseudomonadota</taxon>
        <taxon>Gammaproteobacteria</taxon>
        <taxon>Lysobacterales</taxon>
        <taxon>Lysobacteraceae</taxon>
        <taxon>Denitratimonas</taxon>
    </lineage>
</organism>
<feature type="domain" description="DUF11" evidence="4">
    <location>
        <begin position="2786"/>
        <end position="2891"/>
    </location>
</feature>
<dbReference type="InterPro" id="IPR047589">
    <property type="entry name" value="DUF11_rpt"/>
</dbReference>